<name>A0ABR4L3M5_9EURO</name>
<reference evidence="2 3" key="1">
    <citation type="submission" date="2024-07" db="EMBL/GenBank/DDBJ databases">
        <title>Section-level genome sequencing and comparative genomics of Aspergillus sections Usti and Cavernicolus.</title>
        <authorList>
            <consortium name="Lawrence Berkeley National Laboratory"/>
            <person name="Nybo J.L."/>
            <person name="Vesth T.C."/>
            <person name="Theobald S."/>
            <person name="Frisvad J.C."/>
            <person name="Larsen T.O."/>
            <person name="Kjaerboelling I."/>
            <person name="Rothschild-Mancinelli K."/>
            <person name="Lyhne E.K."/>
            <person name="Kogle M.E."/>
            <person name="Barry K."/>
            <person name="Clum A."/>
            <person name="Na H."/>
            <person name="Ledsgaard L."/>
            <person name="Lin J."/>
            <person name="Lipzen A."/>
            <person name="Kuo A."/>
            <person name="Riley R."/>
            <person name="Mondo S."/>
            <person name="Labutti K."/>
            <person name="Haridas S."/>
            <person name="Pangalinan J."/>
            <person name="Salamov A.A."/>
            <person name="Simmons B.A."/>
            <person name="Magnuson J.K."/>
            <person name="Chen J."/>
            <person name="Drula E."/>
            <person name="Henrissat B."/>
            <person name="Wiebenga A."/>
            <person name="Lubbers R.J."/>
            <person name="Gomes A.C."/>
            <person name="Macurrencykelacurrency M.R."/>
            <person name="Stajich J."/>
            <person name="Grigoriev I.V."/>
            <person name="Mortensen U.H."/>
            <person name="De Vries R.P."/>
            <person name="Baker S.E."/>
            <person name="Andersen M.R."/>
        </authorList>
    </citation>
    <scope>NUCLEOTIDE SEQUENCE [LARGE SCALE GENOMIC DNA]</scope>
    <source>
        <strain evidence="2 3">CBS 449.75</strain>
    </source>
</reference>
<comment type="caution">
    <text evidence="2">The sequence shown here is derived from an EMBL/GenBank/DDBJ whole genome shotgun (WGS) entry which is preliminary data.</text>
</comment>
<dbReference type="EMBL" id="JBFXLQ010000187">
    <property type="protein sequence ID" value="KAL2859117.1"/>
    <property type="molecule type" value="Genomic_DNA"/>
</dbReference>
<organism evidence="2 3">
    <name type="scientific">Aspergillus lucknowensis</name>
    <dbReference type="NCBI Taxonomy" id="176173"/>
    <lineage>
        <taxon>Eukaryota</taxon>
        <taxon>Fungi</taxon>
        <taxon>Dikarya</taxon>
        <taxon>Ascomycota</taxon>
        <taxon>Pezizomycotina</taxon>
        <taxon>Eurotiomycetes</taxon>
        <taxon>Eurotiomycetidae</taxon>
        <taxon>Eurotiales</taxon>
        <taxon>Aspergillaceae</taxon>
        <taxon>Aspergillus</taxon>
        <taxon>Aspergillus subgen. Nidulantes</taxon>
    </lineage>
</organism>
<feature type="compositionally biased region" description="Polar residues" evidence="1">
    <location>
        <begin position="69"/>
        <end position="85"/>
    </location>
</feature>
<evidence type="ECO:0000313" key="2">
    <source>
        <dbReference type="EMBL" id="KAL2859117.1"/>
    </source>
</evidence>
<sequence length="85" mass="9603">MPHGRPGETEFDVRSECATPAEPYEGSIPIVAEQNRGMVCSPRQRYCASWLDWEIRCPGGNDRPGRSELSCNRTLQSTKNFSTQR</sequence>
<evidence type="ECO:0000313" key="3">
    <source>
        <dbReference type="Proteomes" id="UP001610432"/>
    </source>
</evidence>
<feature type="region of interest" description="Disordered" evidence="1">
    <location>
        <begin position="61"/>
        <end position="85"/>
    </location>
</feature>
<dbReference type="Proteomes" id="UP001610432">
    <property type="component" value="Unassembled WGS sequence"/>
</dbReference>
<gene>
    <name evidence="2" type="ORF">BJX67DRAFT_368961</name>
</gene>
<accession>A0ABR4L3M5</accession>
<dbReference type="GeneID" id="98145763"/>
<dbReference type="RefSeq" id="XP_070880295.1">
    <property type="nucleotide sequence ID" value="XM_071030691.1"/>
</dbReference>
<protein>
    <submittedName>
        <fullName evidence="2">Uncharacterized protein</fullName>
    </submittedName>
</protein>
<keyword evidence="3" id="KW-1185">Reference proteome</keyword>
<proteinExistence type="predicted"/>
<evidence type="ECO:0000256" key="1">
    <source>
        <dbReference type="SAM" id="MobiDB-lite"/>
    </source>
</evidence>